<comment type="caution">
    <text evidence="3">The sequence shown here is derived from an EMBL/GenBank/DDBJ whole genome shotgun (WGS) entry which is preliminary data.</text>
</comment>
<dbReference type="PANTHER" id="PTHR46995">
    <property type="entry name" value="OS09G0508200 PROTEIN"/>
    <property type="match status" value="1"/>
</dbReference>
<evidence type="ECO:0000256" key="1">
    <source>
        <dbReference type="SAM" id="MobiDB-lite"/>
    </source>
</evidence>
<feature type="region of interest" description="Disordered" evidence="1">
    <location>
        <begin position="349"/>
        <end position="377"/>
    </location>
</feature>
<feature type="compositionally biased region" description="Polar residues" evidence="1">
    <location>
        <begin position="368"/>
        <end position="377"/>
    </location>
</feature>
<dbReference type="PRINTS" id="PR01217">
    <property type="entry name" value="PRICHEXTENSN"/>
</dbReference>
<dbReference type="AlphaFoldDB" id="A0AAD8VZK1"/>
<dbReference type="PANTHER" id="PTHR46995:SF12">
    <property type="entry name" value="OS12G0472800 PROTEIN"/>
    <property type="match status" value="1"/>
</dbReference>
<name>A0AAD8VZK1_LOLMU</name>
<dbReference type="Proteomes" id="UP001231189">
    <property type="component" value="Unassembled WGS sequence"/>
</dbReference>
<evidence type="ECO:0000313" key="4">
    <source>
        <dbReference type="Proteomes" id="UP001231189"/>
    </source>
</evidence>
<reference evidence="3" key="1">
    <citation type="submission" date="2023-07" db="EMBL/GenBank/DDBJ databases">
        <title>A chromosome-level genome assembly of Lolium multiflorum.</title>
        <authorList>
            <person name="Chen Y."/>
            <person name="Copetti D."/>
            <person name="Kolliker R."/>
            <person name="Studer B."/>
        </authorList>
    </citation>
    <scope>NUCLEOTIDE SEQUENCE</scope>
    <source>
        <strain evidence="3">02402/16</strain>
        <tissue evidence="3">Leaf</tissue>
    </source>
</reference>
<accession>A0AAD8VZK1</accession>
<dbReference type="Pfam" id="PF01190">
    <property type="entry name" value="Pollen_Ole_e_1"/>
    <property type="match status" value="1"/>
</dbReference>
<gene>
    <name evidence="3" type="ORF">QYE76_003792</name>
</gene>
<evidence type="ECO:0000256" key="2">
    <source>
        <dbReference type="SAM" id="SignalP"/>
    </source>
</evidence>
<evidence type="ECO:0000313" key="3">
    <source>
        <dbReference type="EMBL" id="KAK1629477.1"/>
    </source>
</evidence>
<proteinExistence type="predicted"/>
<organism evidence="3 4">
    <name type="scientific">Lolium multiflorum</name>
    <name type="common">Italian ryegrass</name>
    <name type="synonym">Lolium perenne subsp. multiflorum</name>
    <dbReference type="NCBI Taxonomy" id="4521"/>
    <lineage>
        <taxon>Eukaryota</taxon>
        <taxon>Viridiplantae</taxon>
        <taxon>Streptophyta</taxon>
        <taxon>Embryophyta</taxon>
        <taxon>Tracheophyta</taxon>
        <taxon>Spermatophyta</taxon>
        <taxon>Magnoliopsida</taxon>
        <taxon>Liliopsida</taxon>
        <taxon>Poales</taxon>
        <taxon>Poaceae</taxon>
        <taxon>BOP clade</taxon>
        <taxon>Pooideae</taxon>
        <taxon>Poodae</taxon>
        <taxon>Poeae</taxon>
        <taxon>Poeae Chloroplast Group 2 (Poeae type)</taxon>
        <taxon>Loliodinae</taxon>
        <taxon>Loliinae</taxon>
        <taxon>Lolium</taxon>
    </lineage>
</organism>
<keyword evidence="4" id="KW-1185">Reference proteome</keyword>
<feature type="signal peptide" evidence="2">
    <location>
        <begin position="1"/>
        <end position="35"/>
    </location>
</feature>
<dbReference type="EMBL" id="JAUUTY010000005">
    <property type="protein sequence ID" value="KAK1629477.1"/>
    <property type="molecule type" value="Genomic_DNA"/>
</dbReference>
<feature type="chain" id="PRO_5042198965" evidence="2">
    <location>
        <begin position="36"/>
        <end position="377"/>
    </location>
</feature>
<sequence length="377" mass="40518">MELYAMKKRTSLLVLEVLLVPALLLLLLLPPGAKCHGSQSQGGGGGGGANLTVTGTVFCDGCSSSSFSNHSYFLPGVKVRIDCMLRANSTSKEEIKITAEKSTNSHGAYRLDIPVIDGLGCTTGGEAISFCRAAVLDNPSALCDVPAVSATSSHITFSTQDPNNACIYNLNSLYYRPGKKDASGQCDGAGTSMAPAALNTSLFYCPHWPWPPIPFCTPRPWFPPIPFFTPPPPAFPFPLPPIPFFTPPSPPPPAFPFPLPPWPWTPPPVEPPPAFPFPHLPPIFSTPSPPPPPPPVFPFPLPPIPHLPPFPHFPPLPSFYSPPPPPRPPPPPPPSFPWPFPPLPFFPPTSTPSIPSPPPSMHYRKDPTTWSSSQTKP</sequence>
<protein>
    <submittedName>
        <fullName evidence="3">Uncharacterized protein</fullName>
    </submittedName>
</protein>
<feature type="compositionally biased region" description="Pro residues" evidence="1">
    <location>
        <begin position="349"/>
        <end position="360"/>
    </location>
</feature>
<keyword evidence="2" id="KW-0732">Signal</keyword>